<proteinExistence type="predicted"/>
<dbReference type="SUPFAM" id="SSF53649">
    <property type="entry name" value="Alkaline phosphatase-like"/>
    <property type="match status" value="1"/>
</dbReference>
<dbReference type="STRING" id="1817813.A2008_09555"/>
<evidence type="ECO:0000313" key="2">
    <source>
        <dbReference type="Proteomes" id="UP000178735"/>
    </source>
</evidence>
<dbReference type="PANTHER" id="PTHR10151:SF120">
    <property type="entry name" value="BIS(5'-ADENOSYL)-TRIPHOSPHATASE"/>
    <property type="match status" value="1"/>
</dbReference>
<dbReference type="AlphaFoldDB" id="A0A1F7WIE4"/>
<sequence>MVIDMIIKSKIKLTFIACVFTAMFYLILSLPGAAFGADDAAGAYQRYQYDYEQLKKAVESGVGSDVVEKLARKYSDSLNAYKKAAGGAETPPNESSAPAAAAGAAADASGESASQAAASQDPDSLIAGLRWKAQTALLPAGKAEARIELAMALLLHKNDAAGASKLLNEAISLLRTAAVADGAAKLLEKISKLQKAIKLRTELSVKYAAMQQKKKAADAVSWLALPLKAARKAQYYAASISYRKTLAEYCAALEGKNIISAFLSPGENPERLAAPAKIVFILLDGVRQDVFQKLLDEGKLPNIKKIADNGVYIRNGVSVLPSTTGPAYAPFVMGLGPAKSKLSGIRLFDRVTGTYRVYCGTDNAKINDDAAKEFPTIYELLSDKSTLTVFGMVDRGVAKSGVPWIQVAYNKLTKDYNKMDSSLVDRFLKEMSNGIPVFSFISLHSPDSNGHSYGANCEYCQAIIFEDSLVGRIVDHIEASGERGRVSFVISSDHGLASTTRSFDVDAALAEDLKMNAYHSIPRNTIDFNLFKSRFKNDIITAVSGNACVLVYVKKPGASTFADRPSEAELRSYPDRLRKNRVDLIAYFASQPGIRHVLYRGNAGQYFAETSNGKALIKRNAGGFSYSVVSGADPFGYASSPNAAALTDGAFHTADEWLAATGPLDYPDAPNLIADLLDSNCGGDIVLLAAPDYEPWNEGQKGVHGNLSYDQIKVPIIFSGPAFKTGAVIESARTVDVFPTMLRALGREIPAAIDGKIIPGALKY</sequence>
<accession>A0A1F7WIE4</accession>
<name>A0A1F7WIE4_9BACT</name>
<dbReference type="Proteomes" id="UP000178735">
    <property type="component" value="Unassembled WGS sequence"/>
</dbReference>
<dbReference type="GO" id="GO:0016787">
    <property type="term" value="F:hydrolase activity"/>
    <property type="evidence" value="ECO:0007669"/>
    <property type="project" value="UniProtKB-ARBA"/>
</dbReference>
<organism evidence="1 2">
    <name type="scientific">Candidatus Wallbacteria bacterium GWC2_49_35</name>
    <dbReference type="NCBI Taxonomy" id="1817813"/>
    <lineage>
        <taxon>Bacteria</taxon>
        <taxon>Candidatus Walliibacteriota</taxon>
    </lineage>
</organism>
<comment type="caution">
    <text evidence="1">The sequence shown here is derived from an EMBL/GenBank/DDBJ whole genome shotgun (WGS) entry which is preliminary data.</text>
</comment>
<dbReference type="InterPro" id="IPR017850">
    <property type="entry name" value="Alkaline_phosphatase_core_sf"/>
</dbReference>
<dbReference type="EMBL" id="MGFH01000206">
    <property type="protein sequence ID" value="OGM02581.1"/>
    <property type="molecule type" value="Genomic_DNA"/>
</dbReference>
<evidence type="ECO:0000313" key="1">
    <source>
        <dbReference type="EMBL" id="OGM02581.1"/>
    </source>
</evidence>
<dbReference type="Pfam" id="PF01663">
    <property type="entry name" value="Phosphodiest"/>
    <property type="match status" value="1"/>
</dbReference>
<gene>
    <name evidence="1" type="ORF">A2008_09555</name>
</gene>
<dbReference type="PANTHER" id="PTHR10151">
    <property type="entry name" value="ECTONUCLEOTIDE PYROPHOSPHATASE/PHOSPHODIESTERASE"/>
    <property type="match status" value="1"/>
</dbReference>
<dbReference type="InterPro" id="IPR002591">
    <property type="entry name" value="Phosphodiest/P_Trfase"/>
</dbReference>
<protein>
    <recommendedName>
        <fullName evidence="3">Sulfatase N-terminal domain-containing protein</fullName>
    </recommendedName>
</protein>
<evidence type="ECO:0008006" key="3">
    <source>
        <dbReference type="Google" id="ProtNLM"/>
    </source>
</evidence>
<reference evidence="1 2" key="1">
    <citation type="journal article" date="2016" name="Nat. Commun.">
        <title>Thousands of microbial genomes shed light on interconnected biogeochemical processes in an aquifer system.</title>
        <authorList>
            <person name="Anantharaman K."/>
            <person name="Brown C.T."/>
            <person name="Hug L.A."/>
            <person name="Sharon I."/>
            <person name="Castelle C.J."/>
            <person name="Probst A.J."/>
            <person name="Thomas B.C."/>
            <person name="Singh A."/>
            <person name="Wilkins M.J."/>
            <person name="Karaoz U."/>
            <person name="Brodie E.L."/>
            <person name="Williams K.H."/>
            <person name="Hubbard S.S."/>
            <person name="Banfield J.F."/>
        </authorList>
    </citation>
    <scope>NUCLEOTIDE SEQUENCE [LARGE SCALE GENOMIC DNA]</scope>
</reference>
<dbReference type="Gene3D" id="3.40.720.10">
    <property type="entry name" value="Alkaline Phosphatase, subunit A"/>
    <property type="match status" value="2"/>
</dbReference>